<dbReference type="RefSeq" id="WP_183642354.1">
    <property type="nucleotide sequence ID" value="NZ_JACIBV010000001.1"/>
</dbReference>
<sequence>MLETWTDGPIDPAELVRALYGRTPTVTPNSRSLHRSGWRDTGSGLLDEVVDRLHAQARQHCAATGRRPPTREAIQLVAGLHQAVSMEPLFGDEFRRSVGLEATARDRMLEWWIGDPAHDPCRTRVDGGAFDVLADVETCPARCARAARILPPVAGSGSGIPVGGTAQAPGSGSGDHRGWSADSPGWFG</sequence>
<protein>
    <submittedName>
        <fullName evidence="2">Uncharacterized protein</fullName>
    </submittedName>
</protein>
<dbReference type="EMBL" id="JACIBV010000001">
    <property type="protein sequence ID" value="MBB3724418.1"/>
    <property type="molecule type" value="Genomic_DNA"/>
</dbReference>
<reference evidence="2 3" key="1">
    <citation type="submission" date="2020-08" db="EMBL/GenBank/DDBJ databases">
        <title>Sequencing the genomes of 1000 actinobacteria strains.</title>
        <authorList>
            <person name="Klenk H.-P."/>
        </authorList>
    </citation>
    <scope>NUCLEOTIDE SEQUENCE [LARGE SCALE GENOMIC DNA]</scope>
    <source>
        <strain evidence="2 3">DSM 44320</strain>
    </source>
</reference>
<evidence type="ECO:0000256" key="1">
    <source>
        <dbReference type="SAM" id="MobiDB-lite"/>
    </source>
</evidence>
<comment type="caution">
    <text evidence="2">The sequence shown here is derived from an EMBL/GenBank/DDBJ whole genome shotgun (WGS) entry which is preliminary data.</text>
</comment>
<evidence type="ECO:0000313" key="3">
    <source>
        <dbReference type="Proteomes" id="UP000579945"/>
    </source>
</evidence>
<proteinExistence type="predicted"/>
<organism evidence="2 3">
    <name type="scientific">Nonomuraea dietziae</name>
    <dbReference type="NCBI Taxonomy" id="65515"/>
    <lineage>
        <taxon>Bacteria</taxon>
        <taxon>Bacillati</taxon>
        <taxon>Actinomycetota</taxon>
        <taxon>Actinomycetes</taxon>
        <taxon>Streptosporangiales</taxon>
        <taxon>Streptosporangiaceae</taxon>
        <taxon>Nonomuraea</taxon>
    </lineage>
</organism>
<dbReference type="GeneID" id="95396079"/>
<name>A0A7W5Y8D9_9ACTN</name>
<dbReference type="Proteomes" id="UP000579945">
    <property type="component" value="Unassembled WGS sequence"/>
</dbReference>
<evidence type="ECO:0000313" key="2">
    <source>
        <dbReference type="EMBL" id="MBB3724418.1"/>
    </source>
</evidence>
<dbReference type="AlphaFoldDB" id="A0A7W5Y8D9"/>
<accession>A0A7W5Y8D9</accession>
<feature type="region of interest" description="Disordered" evidence="1">
    <location>
        <begin position="154"/>
        <end position="188"/>
    </location>
</feature>
<gene>
    <name evidence="2" type="ORF">FHR33_000278</name>
</gene>
<keyword evidence="3" id="KW-1185">Reference proteome</keyword>